<protein>
    <recommendedName>
        <fullName evidence="3">HAD family hydrolase</fullName>
    </recommendedName>
</protein>
<dbReference type="STRING" id="526226.Gbro_4764"/>
<dbReference type="HOGENOM" id="CLU_083285_1_0_11"/>
<organism evidence="1 2">
    <name type="scientific">Gordonia bronchialis (strain ATCC 25592 / DSM 43247 / BCRC 13721 / JCM 3198 / KCTC 3076 / NBRC 16047 / NCTC 10667)</name>
    <name type="common">Rhodococcus bronchialis</name>
    <dbReference type="NCBI Taxonomy" id="526226"/>
    <lineage>
        <taxon>Bacteria</taxon>
        <taxon>Bacillati</taxon>
        <taxon>Actinomycetota</taxon>
        <taxon>Actinomycetes</taxon>
        <taxon>Mycobacteriales</taxon>
        <taxon>Gordoniaceae</taxon>
        <taxon>Gordonia</taxon>
    </lineage>
</organism>
<name>D0L8D4_GORB4</name>
<dbReference type="SUPFAM" id="SSF56784">
    <property type="entry name" value="HAD-like"/>
    <property type="match status" value="1"/>
</dbReference>
<accession>D0L8D4</accession>
<proteinExistence type="predicted"/>
<dbReference type="InterPro" id="IPR023214">
    <property type="entry name" value="HAD_sf"/>
</dbReference>
<evidence type="ECO:0000313" key="1">
    <source>
        <dbReference type="EMBL" id="ACY23882.1"/>
    </source>
</evidence>
<gene>
    <name evidence="1" type="ordered locus">Gbro_4764</name>
</gene>
<dbReference type="AlphaFoldDB" id="D0L8D4"/>
<reference evidence="2" key="1">
    <citation type="submission" date="2009-10" db="EMBL/GenBank/DDBJ databases">
        <title>The complete chromosome of Gordonia bronchialis DSM 43247.</title>
        <authorList>
            <consortium name="US DOE Joint Genome Institute (JGI-PGF)"/>
            <person name="Lucas S."/>
            <person name="Copeland A."/>
            <person name="Lapidus A."/>
            <person name="Glavina del Rio T."/>
            <person name="Dalin E."/>
            <person name="Tice H."/>
            <person name="Bruce D."/>
            <person name="Goodwin L."/>
            <person name="Pitluck S."/>
            <person name="Kyrpides N."/>
            <person name="Mavromatis K."/>
            <person name="Ivanova N."/>
            <person name="Ovchinnikova G."/>
            <person name="Saunders E."/>
            <person name="Brettin T."/>
            <person name="Detter J.C."/>
            <person name="Han C."/>
            <person name="Larimer F."/>
            <person name="Land M."/>
            <person name="Hauser L."/>
            <person name="Markowitz V."/>
            <person name="Cheng J.-F."/>
            <person name="Hugenholtz P."/>
            <person name="Woyke T."/>
            <person name="Wu D."/>
            <person name="Jando M."/>
            <person name="Schneider S."/>
            <person name="Goeker M."/>
            <person name="Klenk H.-P."/>
            <person name="Eisen J.A."/>
        </authorList>
    </citation>
    <scope>NUCLEOTIDE SEQUENCE [LARGE SCALE GENOMIC DNA]</scope>
    <source>
        <strain evidence="2">ATCC 25592 / DSM 43247 / BCRC 13721 / JCM 3198 / KCTC 3076 / NBRC 16047 / NCTC 10667</strain>
    </source>
</reference>
<keyword evidence="2" id="KW-1185">Reference proteome</keyword>
<reference evidence="1 2" key="2">
    <citation type="journal article" date="2010" name="Stand. Genomic Sci.">
        <title>Complete genome sequence of Gordonia bronchialis type strain (3410).</title>
        <authorList>
            <person name="Ivanova N."/>
            <person name="Sikorski J."/>
            <person name="Jando M."/>
            <person name="Lapidus A."/>
            <person name="Nolan M."/>
            <person name="Lucas S."/>
            <person name="Del Rio T.G."/>
            <person name="Tice H."/>
            <person name="Copeland A."/>
            <person name="Cheng J.F."/>
            <person name="Chen F."/>
            <person name="Bruce D."/>
            <person name="Goodwin L."/>
            <person name="Pitluck S."/>
            <person name="Mavromatis K."/>
            <person name="Ovchinnikova G."/>
            <person name="Pati A."/>
            <person name="Chen A."/>
            <person name="Palaniappan K."/>
            <person name="Land M."/>
            <person name="Hauser L."/>
            <person name="Chang Y.J."/>
            <person name="Jeffries C.D."/>
            <person name="Chain P."/>
            <person name="Saunders E."/>
            <person name="Han C."/>
            <person name="Detter J.C."/>
            <person name="Brettin T."/>
            <person name="Rohde M."/>
            <person name="Goker M."/>
            <person name="Bristow J."/>
            <person name="Eisen J.A."/>
            <person name="Markowitz V."/>
            <person name="Hugenholtz P."/>
            <person name="Klenk H.P."/>
            <person name="Kyrpides N.C."/>
        </authorList>
    </citation>
    <scope>NUCLEOTIDE SEQUENCE [LARGE SCALE GENOMIC DNA]</scope>
    <source>
        <strain evidence="2">ATCC 25592 / DSM 43247 / BCRC 13721 / JCM 3198 / KCTC 3076 / NBRC 16047 / NCTC 10667</strain>
    </source>
</reference>
<dbReference type="PIRSF" id="PIRSF030802">
    <property type="entry name" value="UCP030802"/>
    <property type="match status" value="1"/>
</dbReference>
<dbReference type="eggNOG" id="COG0561">
    <property type="taxonomic scope" value="Bacteria"/>
</dbReference>
<dbReference type="InterPro" id="IPR024197">
    <property type="entry name" value="TPP-like"/>
</dbReference>
<dbReference type="RefSeq" id="WP_012836353.1">
    <property type="nucleotide sequence ID" value="NC_013441.1"/>
</dbReference>
<dbReference type="InterPro" id="IPR036412">
    <property type="entry name" value="HAD-like_sf"/>
</dbReference>
<dbReference type="KEGG" id="gbr:Gbro_4764"/>
<dbReference type="EMBL" id="CP001802">
    <property type="protein sequence ID" value="ACY23882.1"/>
    <property type="molecule type" value="Genomic_DNA"/>
</dbReference>
<evidence type="ECO:0000313" key="2">
    <source>
        <dbReference type="Proteomes" id="UP000001219"/>
    </source>
</evidence>
<dbReference type="OrthoDB" id="1666512at2"/>
<evidence type="ECO:0008006" key="3">
    <source>
        <dbReference type="Google" id="ProtNLM"/>
    </source>
</evidence>
<dbReference type="Proteomes" id="UP000001219">
    <property type="component" value="Chromosome"/>
</dbReference>
<dbReference type="Gene3D" id="3.40.50.1000">
    <property type="entry name" value="HAD superfamily/HAD-like"/>
    <property type="match status" value="1"/>
</dbReference>
<sequence>MSILVATDLDRTLIYSRSAMGEHQFNTVAPQCVEIYDGAPLSYMSARAIGLLTRLASTATVVPVTTRTHAQFSRVTLPGAPLRYAVVSSGGRIIVDGADDAGWRSGIEDAVRGLGADLQTVTTQLRERTDDGWVRSLRVADDLFCYLVVDLERQPAGFLDEWRGWCEPRGWAVSQQGRKIYAMPQCVTKSAAVAEVRRRLSDTSELPSDAPLLAAGDGWLDADLLTYADAAIRPRHGELEALGWHRPHLVVTEQQGALAGEEILQWFTDQANRSDPIERTSAYDPAQ</sequence>